<keyword evidence="1" id="KW-1133">Transmembrane helix</keyword>
<dbReference type="InterPro" id="IPR036291">
    <property type="entry name" value="NAD(P)-bd_dom_sf"/>
</dbReference>
<name>A0A918E258_9ACTN</name>
<feature type="transmembrane region" description="Helical" evidence="1">
    <location>
        <begin position="157"/>
        <end position="175"/>
    </location>
</feature>
<evidence type="ECO:0000256" key="1">
    <source>
        <dbReference type="SAM" id="Phobius"/>
    </source>
</evidence>
<accession>A0A918E258</accession>
<dbReference type="RefSeq" id="WP_189137081.1">
    <property type="nucleotide sequence ID" value="NZ_BMNK01000001.1"/>
</dbReference>
<comment type="caution">
    <text evidence="2">The sequence shown here is derived from an EMBL/GenBank/DDBJ whole genome shotgun (WGS) entry which is preliminary data.</text>
</comment>
<keyword evidence="1" id="KW-0472">Membrane</keyword>
<dbReference type="Proteomes" id="UP000660745">
    <property type="component" value="Unassembled WGS sequence"/>
</dbReference>
<keyword evidence="3" id="KW-1185">Reference proteome</keyword>
<dbReference type="AlphaFoldDB" id="A0A918E258"/>
<gene>
    <name evidence="2" type="ORF">GCM10012278_08400</name>
</gene>
<evidence type="ECO:0000313" key="2">
    <source>
        <dbReference type="EMBL" id="GGP02183.1"/>
    </source>
</evidence>
<reference evidence="2" key="1">
    <citation type="journal article" date="2014" name="Int. J. Syst. Evol. Microbiol.">
        <title>Complete genome sequence of Corynebacterium casei LMG S-19264T (=DSM 44701T), isolated from a smear-ripened cheese.</title>
        <authorList>
            <consortium name="US DOE Joint Genome Institute (JGI-PGF)"/>
            <person name="Walter F."/>
            <person name="Albersmeier A."/>
            <person name="Kalinowski J."/>
            <person name="Ruckert C."/>
        </authorList>
    </citation>
    <scope>NUCLEOTIDE SEQUENCE</scope>
    <source>
        <strain evidence="2">CGMCC 4.7430</strain>
    </source>
</reference>
<evidence type="ECO:0000313" key="3">
    <source>
        <dbReference type="Proteomes" id="UP000660745"/>
    </source>
</evidence>
<keyword evidence="1" id="KW-0812">Transmembrane</keyword>
<dbReference type="SUPFAM" id="SSF51735">
    <property type="entry name" value="NAD(P)-binding Rossmann-fold domains"/>
    <property type="match status" value="1"/>
</dbReference>
<protein>
    <submittedName>
        <fullName evidence="2">Dinucleotide-binding protein</fullName>
    </submittedName>
</protein>
<proteinExistence type="predicted"/>
<dbReference type="EMBL" id="BMNK01000001">
    <property type="protein sequence ID" value="GGP02183.1"/>
    <property type="molecule type" value="Genomic_DNA"/>
</dbReference>
<organism evidence="2 3">
    <name type="scientific">Nonomuraea glycinis</name>
    <dbReference type="NCBI Taxonomy" id="2047744"/>
    <lineage>
        <taxon>Bacteria</taxon>
        <taxon>Bacillati</taxon>
        <taxon>Actinomycetota</taxon>
        <taxon>Actinomycetes</taxon>
        <taxon>Streptosporangiales</taxon>
        <taxon>Streptosporangiaceae</taxon>
        <taxon>Nonomuraea</taxon>
    </lineage>
</organism>
<sequence>MRIATIGRGTIGGGLAGLWRAAGHDVEELGRDGGDVSDADVVLVAVPGDQISPALSKVTGLEGKIAIDATNILPARHGDFPSYAEEVKSFTRGPVAKSFNMNFGALFGAVREQRVRPSNWYVADEAAREITERLIRDAGYDPVRVGDLSRARDFENAVWLLMGVAPIGGVFYRFAVPGEL</sequence>
<dbReference type="Gene3D" id="3.40.50.720">
    <property type="entry name" value="NAD(P)-binding Rossmann-like Domain"/>
    <property type="match status" value="1"/>
</dbReference>
<reference evidence="2" key="2">
    <citation type="submission" date="2020-09" db="EMBL/GenBank/DDBJ databases">
        <authorList>
            <person name="Sun Q."/>
            <person name="Zhou Y."/>
        </authorList>
    </citation>
    <scope>NUCLEOTIDE SEQUENCE</scope>
    <source>
        <strain evidence="2">CGMCC 4.7430</strain>
    </source>
</reference>